<accession>A0ABP6ZDX1</accession>
<reference evidence="3" key="1">
    <citation type="journal article" date="2019" name="Int. J. Syst. Evol. Microbiol.">
        <title>The Global Catalogue of Microorganisms (GCM) 10K type strain sequencing project: providing services to taxonomists for standard genome sequencing and annotation.</title>
        <authorList>
            <consortium name="The Broad Institute Genomics Platform"/>
            <consortium name="The Broad Institute Genome Sequencing Center for Infectious Disease"/>
            <person name="Wu L."/>
            <person name="Ma J."/>
        </authorList>
    </citation>
    <scope>NUCLEOTIDE SEQUENCE [LARGE SCALE GENOMIC DNA]</scope>
    <source>
        <strain evidence="3">JCM 16929</strain>
    </source>
</reference>
<gene>
    <name evidence="2" type="ORF">GCM10022236_05590</name>
</gene>
<feature type="transmembrane region" description="Helical" evidence="1">
    <location>
        <begin position="54"/>
        <end position="71"/>
    </location>
</feature>
<dbReference type="Pfam" id="PF07784">
    <property type="entry name" value="DUF1622"/>
    <property type="match status" value="1"/>
</dbReference>
<feature type="transmembrane region" description="Helical" evidence="1">
    <location>
        <begin position="83"/>
        <end position="102"/>
    </location>
</feature>
<dbReference type="InterPro" id="IPR012427">
    <property type="entry name" value="DUF1622"/>
</dbReference>
<dbReference type="Proteomes" id="UP001501490">
    <property type="component" value="Unassembled WGS sequence"/>
</dbReference>
<evidence type="ECO:0000313" key="2">
    <source>
        <dbReference type="EMBL" id="GAA3606606.1"/>
    </source>
</evidence>
<keyword evidence="1" id="KW-1133">Transmembrane helix</keyword>
<dbReference type="PANTHER" id="PTHR38468:SF1">
    <property type="entry name" value="SLL0939 PROTEIN"/>
    <property type="match status" value="1"/>
</dbReference>
<name>A0ABP6ZDX1_9ACTN</name>
<proteinExistence type="predicted"/>
<sequence length="132" mass="13877">MTFEEAMEAVASMFEGIGAVVLLGGFVLAAVLAIRSWRSSGEGRKAYAVMRQSFGGAILLGLEVLVAADLLRTVAVAPTMENVVALGIIVLIRTVLSFSLDIEIEGVAPWRRAMTSGATHIARAAERSGEAT</sequence>
<dbReference type="EMBL" id="BAABAB010000005">
    <property type="protein sequence ID" value="GAA3606606.1"/>
    <property type="molecule type" value="Genomic_DNA"/>
</dbReference>
<keyword evidence="1" id="KW-0812">Transmembrane</keyword>
<feature type="transmembrane region" description="Helical" evidence="1">
    <location>
        <begin position="12"/>
        <end position="34"/>
    </location>
</feature>
<keyword evidence="1" id="KW-0472">Membrane</keyword>
<comment type="caution">
    <text evidence="2">The sequence shown here is derived from an EMBL/GenBank/DDBJ whole genome shotgun (WGS) entry which is preliminary data.</text>
</comment>
<evidence type="ECO:0000313" key="3">
    <source>
        <dbReference type="Proteomes" id="UP001501490"/>
    </source>
</evidence>
<evidence type="ECO:0000256" key="1">
    <source>
        <dbReference type="SAM" id="Phobius"/>
    </source>
</evidence>
<dbReference type="PANTHER" id="PTHR38468">
    <property type="entry name" value="SLL0939 PROTEIN"/>
    <property type="match status" value="1"/>
</dbReference>
<dbReference type="RefSeq" id="WP_344801559.1">
    <property type="nucleotide sequence ID" value="NZ_BAABAB010000005.1"/>
</dbReference>
<protein>
    <submittedName>
        <fullName evidence="2">DUF1622 domain-containing protein</fullName>
    </submittedName>
</protein>
<organism evidence="2 3">
    <name type="scientific">Microlunatus ginsengisoli</name>
    <dbReference type="NCBI Taxonomy" id="363863"/>
    <lineage>
        <taxon>Bacteria</taxon>
        <taxon>Bacillati</taxon>
        <taxon>Actinomycetota</taxon>
        <taxon>Actinomycetes</taxon>
        <taxon>Propionibacteriales</taxon>
        <taxon>Propionibacteriaceae</taxon>
        <taxon>Microlunatus</taxon>
    </lineage>
</organism>
<keyword evidence="3" id="KW-1185">Reference proteome</keyword>